<protein>
    <submittedName>
        <fullName evidence="1">Uncharacterized protein</fullName>
    </submittedName>
</protein>
<dbReference type="EMBL" id="CP126209">
    <property type="protein sequence ID" value="WIA10987.1"/>
    <property type="molecule type" value="Genomic_DNA"/>
</dbReference>
<dbReference type="Proteomes" id="UP001244341">
    <property type="component" value="Chromosome 2b"/>
</dbReference>
<sequence length="197" mass="20549">MLRREPVGGQHAGVPLCMAWPVGGGLGSQPGRHVLLRQHPPLSNVGQILQATLGAGQLTRSPVAALQAVPAGQQTLTFVPMQYCVVLQQPSGYDFVPPGQHVKLLLPGIARQVEPSGQQYTVPFGALHSAAGLQQVPSGVGVLPPSQQMRLVEPSAAVTTLEPQLQHTPSTGAAAVAGLSSVEQGSKQQPVTFWGSW</sequence>
<accession>A0ABY8TPE3</accession>
<evidence type="ECO:0000313" key="2">
    <source>
        <dbReference type="Proteomes" id="UP001244341"/>
    </source>
</evidence>
<proteinExistence type="predicted"/>
<reference evidence="1 2" key="1">
    <citation type="submission" date="2023-05" db="EMBL/GenBank/DDBJ databases">
        <title>A 100% complete, gapless, phased diploid assembly of the Scenedesmus obliquus UTEX 3031 genome.</title>
        <authorList>
            <person name="Biondi T.C."/>
            <person name="Hanschen E.R."/>
            <person name="Kwon T."/>
            <person name="Eng W."/>
            <person name="Kruse C.P.S."/>
            <person name="Koehler S.I."/>
            <person name="Kunde Y."/>
            <person name="Gleasner C.D."/>
            <person name="You Mak K.T."/>
            <person name="Polle J."/>
            <person name="Hovde B.T."/>
            <person name="Starkenburg S.R."/>
        </authorList>
    </citation>
    <scope>NUCLEOTIDE SEQUENCE [LARGE SCALE GENOMIC DNA]</scope>
    <source>
        <strain evidence="1 2">DOE0152z</strain>
    </source>
</reference>
<organism evidence="1 2">
    <name type="scientific">Tetradesmus obliquus</name>
    <name type="common">Green alga</name>
    <name type="synonym">Acutodesmus obliquus</name>
    <dbReference type="NCBI Taxonomy" id="3088"/>
    <lineage>
        <taxon>Eukaryota</taxon>
        <taxon>Viridiplantae</taxon>
        <taxon>Chlorophyta</taxon>
        <taxon>core chlorophytes</taxon>
        <taxon>Chlorophyceae</taxon>
        <taxon>CS clade</taxon>
        <taxon>Sphaeropleales</taxon>
        <taxon>Scenedesmaceae</taxon>
        <taxon>Tetradesmus</taxon>
    </lineage>
</organism>
<keyword evidence="2" id="KW-1185">Reference proteome</keyword>
<name>A0ABY8TPE3_TETOB</name>
<evidence type="ECO:0000313" key="1">
    <source>
        <dbReference type="EMBL" id="WIA10987.1"/>
    </source>
</evidence>
<gene>
    <name evidence="1" type="ORF">OEZ85_011144</name>
</gene>